<accession>G2X387</accession>
<proteinExistence type="predicted"/>
<name>G2X387_VERDV</name>
<evidence type="ECO:0000313" key="2">
    <source>
        <dbReference type="Proteomes" id="UP000001611"/>
    </source>
</evidence>
<dbReference type="Proteomes" id="UP000001611">
    <property type="component" value="Chromosome 3"/>
</dbReference>
<dbReference type="KEGG" id="vda:VDAG_04872"/>
<reference evidence="1 2" key="1">
    <citation type="submission" date="2008-03" db="EMBL/GenBank/DDBJ databases">
        <title>The Genome Sequence of Verticillium dahliae VdLs.17.</title>
        <authorList>
            <consortium name="The Broad Institute Genome Sequencing Platform"/>
            <person name="Ma L.-J.J."/>
            <person name="Klosterman S.J."/>
            <person name="Subbarao K."/>
            <person name="Dobinson K."/>
            <person name="Veronese P."/>
            <person name="Kang S."/>
            <person name="Gold S.E."/>
            <person name="Young S."/>
            <person name="Jaffe D."/>
            <person name="Gnerre S."/>
            <person name="Berlin A."/>
            <person name="Heiman D."/>
            <person name="Hepburn T."/>
            <person name="Sykes S."/>
            <person name="Alvarado L."/>
            <person name="Kodira C.D."/>
            <person name="Lander E."/>
            <person name="Galagan J."/>
            <person name="Nusbaum C."/>
            <person name="Birren B."/>
        </authorList>
    </citation>
    <scope>NUCLEOTIDE SEQUENCE [LARGE SCALE GENOMIC DNA]</scope>
    <source>
        <strain evidence="2">VdLs.17 / ATCC MYA-4575 / FGSC 10137</strain>
    </source>
</reference>
<sequence length="151" mass="16868">MQDLLIELQQALVHAGSAGNEVYSASGGGDQDLLCPHPSCANKPSYTELRSLQRHYPSHIPCEAACPCCKRNFASARKYETHMKQCFRSHGTDDAWKDAKAQRKRQHRFARDELARIMSKKGIASSMNTQELQLTSLGHRREDLISVATGL</sequence>
<dbReference type="AlphaFoldDB" id="G2X387"/>
<gene>
    <name evidence="1" type="ORF">VDAG_04872</name>
</gene>
<dbReference type="RefSeq" id="XP_009652771.1">
    <property type="nucleotide sequence ID" value="XM_009654476.1"/>
</dbReference>
<protein>
    <submittedName>
        <fullName evidence="1">Uncharacterized protein</fullName>
    </submittedName>
</protein>
<keyword evidence="2" id="KW-1185">Reference proteome</keyword>
<organism evidence="1 2">
    <name type="scientific">Verticillium dahliae (strain VdLs.17 / ATCC MYA-4575 / FGSC 10137)</name>
    <name type="common">Verticillium wilt</name>
    <dbReference type="NCBI Taxonomy" id="498257"/>
    <lineage>
        <taxon>Eukaryota</taxon>
        <taxon>Fungi</taxon>
        <taxon>Dikarya</taxon>
        <taxon>Ascomycota</taxon>
        <taxon>Pezizomycotina</taxon>
        <taxon>Sordariomycetes</taxon>
        <taxon>Hypocreomycetidae</taxon>
        <taxon>Glomerellales</taxon>
        <taxon>Plectosphaerellaceae</taxon>
        <taxon>Verticillium</taxon>
    </lineage>
</organism>
<dbReference type="GeneID" id="20706335"/>
<dbReference type="InParanoid" id="G2X387"/>
<dbReference type="EMBL" id="DS572702">
    <property type="protein sequence ID" value="EGY23434.1"/>
    <property type="molecule type" value="Genomic_DNA"/>
</dbReference>
<dbReference type="HOGENOM" id="CLU_1732895_0_0_1"/>
<evidence type="ECO:0000313" key="1">
    <source>
        <dbReference type="EMBL" id="EGY23434.1"/>
    </source>
</evidence>